<organism evidence="5 6">
    <name type="scientific">Tepidiphilus baoligensis</name>
    <dbReference type="NCBI Taxonomy" id="2698687"/>
    <lineage>
        <taxon>Bacteria</taxon>
        <taxon>Pseudomonadati</taxon>
        <taxon>Pseudomonadota</taxon>
        <taxon>Hydrogenophilia</taxon>
        <taxon>Hydrogenophilales</taxon>
        <taxon>Hydrogenophilaceae</taxon>
        <taxon>Tepidiphilus</taxon>
    </lineage>
</organism>
<feature type="domain" description="CoA-binding" evidence="4">
    <location>
        <begin position="17"/>
        <end position="112"/>
    </location>
</feature>
<comment type="caution">
    <text evidence="5">The sequence shown here is derived from an EMBL/GenBank/DDBJ whole genome shotgun (WGS) entry which is preliminary data.</text>
</comment>
<evidence type="ECO:0000256" key="2">
    <source>
        <dbReference type="ARBA" id="ARBA00022741"/>
    </source>
</evidence>
<dbReference type="Gene3D" id="3.40.50.261">
    <property type="entry name" value="Succinyl-CoA synthetase domains"/>
    <property type="match status" value="2"/>
</dbReference>
<dbReference type="Gene3D" id="3.40.50.720">
    <property type="entry name" value="NAD(P)-binding Rossmann-like Domain"/>
    <property type="match status" value="1"/>
</dbReference>
<dbReference type="InterPro" id="IPR036291">
    <property type="entry name" value="NAD(P)-bd_dom_sf"/>
</dbReference>
<keyword evidence="2" id="KW-0547">Nucleotide-binding</keyword>
<dbReference type="InterPro" id="IPR032875">
    <property type="entry name" value="Succ_CoA_lig_flav_dom"/>
</dbReference>
<evidence type="ECO:0000256" key="1">
    <source>
        <dbReference type="ARBA" id="ARBA00022598"/>
    </source>
</evidence>
<dbReference type="SUPFAM" id="SSF56059">
    <property type="entry name" value="Glutathione synthetase ATP-binding domain-like"/>
    <property type="match status" value="1"/>
</dbReference>
<evidence type="ECO:0000259" key="4">
    <source>
        <dbReference type="SMART" id="SM00881"/>
    </source>
</evidence>
<evidence type="ECO:0000313" key="6">
    <source>
        <dbReference type="Proteomes" id="UP000669605"/>
    </source>
</evidence>
<reference evidence="5 6" key="1">
    <citation type="journal article" date="2020" name="Curr. Microbiol.">
        <title>Tepidiphilus baoligensis sp. nov., a Novel Bacterium of the Family Hydrogenophilaceae Isolated from an Oil Reservoir.</title>
        <authorList>
            <person name="Zhang X."/>
            <person name="Wang G."/>
            <person name="Ma X."/>
            <person name="Yu J."/>
            <person name="You J."/>
            <person name="Xue Y."/>
            <person name="Ma Y."/>
        </authorList>
    </citation>
    <scope>NUCLEOTIDE SEQUENCE [LARGE SCALE GENOMIC DNA]</scope>
    <source>
        <strain evidence="5 6">B18-69</strain>
    </source>
</reference>
<dbReference type="PANTHER" id="PTHR43334:SF1">
    <property type="entry name" value="3-HYDROXYPROPIONATE--COA LIGASE [ADP-FORMING]"/>
    <property type="match status" value="1"/>
</dbReference>
<dbReference type="Gene3D" id="3.30.1490.20">
    <property type="entry name" value="ATP-grasp fold, A domain"/>
    <property type="match status" value="1"/>
</dbReference>
<dbReference type="Pfam" id="PF13549">
    <property type="entry name" value="ATP-grasp_5"/>
    <property type="match status" value="1"/>
</dbReference>
<name>A0ABX1QNL0_9PROT</name>
<dbReference type="EMBL" id="JAAAUB010000015">
    <property type="protein sequence ID" value="NMH17307.1"/>
    <property type="molecule type" value="Genomic_DNA"/>
</dbReference>
<accession>A0ABX1QNL0</accession>
<proteinExistence type="predicted"/>
<dbReference type="PANTHER" id="PTHR43334">
    <property type="entry name" value="ACETATE--COA LIGASE [ADP-FORMING]"/>
    <property type="match status" value="1"/>
</dbReference>
<dbReference type="InterPro" id="IPR051538">
    <property type="entry name" value="Acyl-CoA_Synth/Transferase"/>
</dbReference>
<dbReference type="Proteomes" id="UP000669605">
    <property type="component" value="Unassembled WGS sequence"/>
</dbReference>
<keyword evidence="6" id="KW-1185">Reference proteome</keyword>
<dbReference type="SMART" id="SM00881">
    <property type="entry name" value="CoA_binding"/>
    <property type="match status" value="1"/>
</dbReference>
<dbReference type="SUPFAM" id="SSF51735">
    <property type="entry name" value="NAD(P)-binding Rossmann-fold domains"/>
    <property type="match status" value="1"/>
</dbReference>
<keyword evidence="3" id="KW-0067">ATP-binding</keyword>
<dbReference type="InterPro" id="IPR003781">
    <property type="entry name" value="CoA-bd"/>
</dbReference>
<evidence type="ECO:0000256" key="3">
    <source>
        <dbReference type="ARBA" id="ARBA00022840"/>
    </source>
</evidence>
<dbReference type="Pfam" id="PF13380">
    <property type="entry name" value="CoA_binding_2"/>
    <property type="match status" value="1"/>
</dbReference>
<evidence type="ECO:0000313" key="5">
    <source>
        <dbReference type="EMBL" id="NMH17307.1"/>
    </source>
</evidence>
<dbReference type="InterPro" id="IPR016102">
    <property type="entry name" value="Succinyl-CoA_synth-like"/>
</dbReference>
<gene>
    <name evidence="5" type="ORF">GV368_09395</name>
</gene>
<dbReference type="InterPro" id="IPR013815">
    <property type="entry name" value="ATP_grasp_subdomain_1"/>
</dbReference>
<sequence length="727" mass="78397">MPSVVCSDASSDPLEPLFFPRAVAVVGASAVAGKRGYKAVQGLIEAGYRGAIYPIHPREEMILGRRCYRNVEELPGEVDLAVICTPAATVPGLVEECGRKGIKGVVVIAGGFRESGPDGERLEEALLTAAQKHGVRVIGPNTSGMFNLTIGLDLLGLRGVRPGHVAFISQSGNMLLSLVLEAQYHGELGFSIYVGPGNQTDLGFNDYLRFLGRESHTRVVTMYVEGFRSGQRFLEIARAVSRHKPVVVYKSGATEAGKVAARSHTGALAGSYSMTVDLLRQAGVCLVQQSDEMLPVAEGLAAWNAAPGSRVAVLSDGGGQATIAVDRLVEAGLSLAPLEEGTVRRLASILPPQASLRNPIDVAGASDDNPAILAECLSILAQDDNVDALLLVGMFGGYAIRFGEQLMGNEMRCAETFAEWRKKHDKPLVVHSLYAPIKPPAVRRLREAGLPVYASIEHSVRVLQALAERGHHLRRCSEPDARHVSPQPCVREVFLRAAQEGRNPYEHEAKVALAAHGIAAGESVLMRAPEHVEQVLERFGDRPLALKIVSRDILHKSDAGGVRLDVRGREAIVESYESILASCRAYAPKADLHGVLAMPMAPKGVEVIIGMVRDPVFGPVMMFGLGGIFVEVLNDVAFRAVPMTRDDAESMLRQLRGNKLLHGVRGLPRVDEARVVDLLLQVADFVRAYPEISELDLNPVIVHEQGYAIADARFLLNPNVLPLEGEE</sequence>
<keyword evidence="1" id="KW-0436">Ligase</keyword>
<dbReference type="Pfam" id="PF13607">
    <property type="entry name" value="Succ_CoA_lig"/>
    <property type="match status" value="1"/>
</dbReference>
<dbReference type="SUPFAM" id="SSF52210">
    <property type="entry name" value="Succinyl-CoA synthetase domains"/>
    <property type="match status" value="2"/>
</dbReference>
<dbReference type="Gene3D" id="3.30.470.20">
    <property type="entry name" value="ATP-grasp fold, B domain"/>
    <property type="match status" value="1"/>
</dbReference>
<protein>
    <submittedName>
        <fullName evidence="5">CoA-binding protein</fullName>
    </submittedName>
</protein>